<evidence type="ECO:0000313" key="3">
    <source>
        <dbReference type="Proteomes" id="UP001213000"/>
    </source>
</evidence>
<comment type="caution">
    <text evidence="2">The sequence shown here is derived from an EMBL/GenBank/DDBJ whole genome shotgun (WGS) entry which is preliminary data.</text>
</comment>
<protein>
    <submittedName>
        <fullName evidence="2">Uncharacterized protein</fullName>
    </submittedName>
</protein>
<feature type="compositionally biased region" description="Basic and acidic residues" evidence="1">
    <location>
        <begin position="103"/>
        <end position="113"/>
    </location>
</feature>
<organism evidence="2 3">
    <name type="scientific">Leucocoprinus birnbaumii</name>
    <dbReference type="NCBI Taxonomy" id="56174"/>
    <lineage>
        <taxon>Eukaryota</taxon>
        <taxon>Fungi</taxon>
        <taxon>Dikarya</taxon>
        <taxon>Basidiomycota</taxon>
        <taxon>Agaricomycotina</taxon>
        <taxon>Agaricomycetes</taxon>
        <taxon>Agaricomycetidae</taxon>
        <taxon>Agaricales</taxon>
        <taxon>Agaricineae</taxon>
        <taxon>Agaricaceae</taxon>
        <taxon>Leucocoprinus</taxon>
    </lineage>
</organism>
<sequence>MGQRASNNPRTQFLSYGASNPDSDPSLCVNYSSPWLGRLLLRFEDQVRQDMEKTRDPTAPAAVGQPTPMTEMIVPSSNGGPSAVEEAQPENKGLEQETTGAQKVDHEVAKGEEQSVSPPT</sequence>
<feature type="region of interest" description="Disordered" evidence="1">
    <location>
        <begin position="50"/>
        <end position="120"/>
    </location>
</feature>
<gene>
    <name evidence="2" type="ORF">NP233_g8751</name>
</gene>
<accession>A0AAD5VQ84</accession>
<evidence type="ECO:0000256" key="1">
    <source>
        <dbReference type="SAM" id="MobiDB-lite"/>
    </source>
</evidence>
<dbReference type="Proteomes" id="UP001213000">
    <property type="component" value="Unassembled WGS sequence"/>
</dbReference>
<dbReference type="EMBL" id="JANIEX010000728">
    <property type="protein sequence ID" value="KAJ3563735.1"/>
    <property type="molecule type" value="Genomic_DNA"/>
</dbReference>
<reference evidence="2" key="1">
    <citation type="submission" date="2022-07" db="EMBL/GenBank/DDBJ databases">
        <title>Genome Sequence of Leucocoprinus birnbaumii.</title>
        <authorList>
            <person name="Buettner E."/>
        </authorList>
    </citation>
    <scope>NUCLEOTIDE SEQUENCE</scope>
    <source>
        <strain evidence="2">VT141</strain>
    </source>
</reference>
<name>A0AAD5VQ84_9AGAR</name>
<dbReference type="AlphaFoldDB" id="A0AAD5VQ84"/>
<feature type="region of interest" description="Disordered" evidence="1">
    <location>
        <begin position="1"/>
        <end position="25"/>
    </location>
</feature>
<keyword evidence="3" id="KW-1185">Reference proteome</keyword>
<proteinExistence type="predicted"/>
<evidence type="ECO:0000313" key="2">
    <source>
        <dbReference type="EMBL" id="KAJ3563735.1"/>
    </source>
</evidence>